<dbReference type="Proteomes" id="UP000239187">
    <property type="component" value="Chromosome"/>
</dbReference>
<evidence type="ECO:0008006" key="4">
    <source>
        <dbReference type="Google" id="ProtNLM"/>
    </source>
</evidence>
<proteinExistence type="predicted"/>
<organism evidence="2 3">
    <name type="scientific">Arthrobacter agilis</name>
    <dbReference type="NCBI Taxonomy" id="37921"/>
    <lineage>
        <taxon>Bacteria</taxon>
        <taxon>Bacillati</taxon>
        <taxon>Actinomycetota</taxon>
        <taxon>Actinomycetes</taxon>
        <taxon>Micrococcales</taxon>
        <taxon>Micrococcaceae</taxon>
        <taxon>Arthrobacter</taxon>
    </lineage>
</organism>
<evidence type="ECO:0000313" key="2">
    <source>
        <dbReference type="EMBL" id="AUZ88308.1"/>
    </source>
</evidence>
<feature type="transmembrane region" description="Helical" evidence="1">
    <location>
        <begin position="65"/>
        <end position="86"/>
    </location>
</feature>
<feature type="transmembrane region" description="Helical" evidence="1">
    <location>
        <begin position="12"/>
        <end position="35"/>
    </location>
</feature>
<dbReference type="RefSeq" id="WP_208739431.1">
    <property type="nucleotide sequence ID" value="NZ_CP024915.1"/>
</dbReference>
<dbReference type="AlphaFoldDB" id="A0A2L0UGH3"/>
<gene>
    <name evidence="2" type="ORF">CVO76_12185</name>
</gene>
<keyword evidence="1" id="KW-0472">Membrane</keyword>
<sequence>MRHTAGRLNRVWLTITGLILILGAGITAAIGLGLLEGHTVAGFRAPDRDQPILDLPDDPATTTTIATVLVVAGIILGLFCVLWLLAQVPRKHGASDLKLQDPENRGLTVMKPGLLEDAISDRVEELENISKATTIIRGSFRAPDITVRITTTSHADLPSVVADVEHRIKHDLRLTLGREPASLGVAIDVKDEPKKESSVTLGASSAHT</sequence>
<evidence type="ECO:0000313" key="3">
    <source>
        <dbReference type="Proteomes" id="UP000239187"/>
    </source>
</evidence>
<protein>
    <recommendedName>
        <fullName evidence="4">Alkaline shock response membrane anchor protein AmaP</fullName>
    </recommendedName>
</protein>
<evidence type="ECO:0000256" key="1">
    <source>
        <dbReference type="SAM" id="Phobius"/>
    </source>
</evidence>
<keyword evidence="1" id="KW-0812">Transmembrane</keyword>
<reference evidence="2 3" key="1">
    <citation type="submission" date="2017-11" db="EMBL/GenBank/DDBJ databases">
        <title>Draft genome of Arthrobacter agilis strain UMCV2, a plant growth-promoting rhizobacterium and biocontrol capacity of phytopathogenic fungi.</title>
        <authorList>
            <person name="Martinez-Camara R."/>
            <person name="Santoyo G."/>
            <person name="Moreno-Hagelsieb G."/>
            <person name="Valencia-Cantero E."/>
        </authorList>
    </citation>
    <scope>NUCLEOTIDE SEQUENCE [LARGE SCALE GENOMIC DNA]</scope>
    <source>
        <strain evidence="2 3">UMCV2</strain>
    </source>
</reference>
<name>A0A2L0UGH3_9MICC</name>
<accession>A0A2L0UGH3</accession>
<keyword evidence="1" id="KW-1133">Transmembrane helix</keyword>
<dbReference type="EMBL" id="CP024915">
    <property type="protein sequence ID" value="AUZ88308.1"/>
    <property type="molecule type" value="Genomic_DNA"/>
</dbReference>